<sequence length="83" mass="8888">MAPSAMGRRRRGGRGGGRSVERRRATGESLSRPYKLPDSPMPPATACGDGGRSNAVAAHRGCRASRGGGGWLEQQVVERKRER</sequence>
<dbReference type="AlphaFoldDB" id="A0A4D6LG01"/>
<protein>
    <submittedName>
        <fullName evidence="2">Uncharacterized protein</fullName>
    </submittedName>
</protein>
<name>A0A4D6LG01_VIGUN</name>
<proteinExistence type="predicted"/>
<evidence type="ECO:0000313" key="2">
    <source>
        <dbReference type="EMBL" id="QCD87114.1"/>
    </source>
</evidence>
<organism evidence="2 3">
    <name type="scientific">Vigna unguiculata</name>
    <name type="common">Cowpea</name>
    <dbReference type="NCBI Taxonomy" id="3917"/>
    <lineage>
        <taxon>Eukaryota</taxon>
        <taxon>Viridiplantae</taxon>
        <taxon>Streptophyta</taxon>
        <taxon>Embryophyta</taxon>
        <taxon>Tracheophyta</taxon>
        <taxon>Spermatophyta</taxon>
        <taxon>Magnoliopsida</taxon>
        <taxon>eudicotyledons</taxon>
        <taxon>Gunneridae</taxon>
        <taxon>Pentapetalae</taxon>
        <taxon>rosids</taxon>
        <taxon>fabids</taxon>
        <taxon>Fabales</taxon>
        <taxon>Fabaceae</taxon>
        <taxon>Papilionoideae</taxon>
        <taxon>50 kb inversion clade</taxon>
        <taxon>NPAAA clade</taxon>
        <taxon>indigoferoid/millettioid clade</taxon>
        <taxon>Phaseoleae</taxon>
        <taxon>Vigna</taxon>
    </lineage>
</organism>
<feature type="region of interest" description="Disordered" evidence="1">
    <location>
        <begin position="1"/>
        <end position="83"/>
    </location>
</feature>
<dbReference type="Proteomes" id="UP000501690">
    <property type="component" value="Linkage Group LG3"/>
</dbReference>
<evidence type="ECO:0000256" key="1">
    <source>
        <dbReference type="SAM" id="MobiDB-lite"/>
    </source>
</evidence>
<accession>A0A4D6LG01</accession>
<evidence type="ECO:0000313" key="3">
    <source>
        <dbReference type="Proteomes" id="UP000501690"/>
    </source>
</evidence>
<dbReference type="EMBL" id="CP039347">
    <property type="protein sequence ID" value="QCD87114.1"/>
    <property type="molecule type" value="Genomic_DNA"/>
</dbReference>
<reference evidence="2 3" key="1">
    <citation type="submission" date="2019-04" db="EMBL/GenBank/DDBJ databases">
        <title>An improved genome assembly and genetic linkage map for asparagus bean, Vigna unguiculata ssp. sesquipedialis.</title>
        <authorList>
            <person name="Xia Q."/>
            <person name="Zhang R."/>
            <person name="Dong Y."/>
        </authorList>
    </citation>
    <scope>NUCLEOTIDE SEQUENCE [LARGE SCALE GENOMIC DNA]</scope>
    <source>
        <tissue evidence="2">Leaf</tissue>
    </source>
</reference>
<keyword evidence="3" id="KW-1185">Reference proteome</keyword>
<gene>
    <name evidence="2" type="ORF">DEO72_LG3g1646</name>
</gene>